<comment type="similarity">
    <text evidence="1">Belongs to the archaeal RpoM/eukaryotic RPA12/RPB9/RPC11 RNA polymerase family.</text>
</comment>
<dbReference type="InterPro" id="IPR019761">
    <property type="entry name" value="DNA-dir_RNA_pol-M_15_CS"/>
</dbReference>
<dbReference type="EMBL" id="DQIR01186130">
    <property type="protein sequence ID" value="HDB41607.1"/>
    <property type="molecule type" value="Transcribed_RNA"/>
</dbReference>
<accession>A0A480S2X4</accession>
<keyword evidence="4" id="KW-0804">Transcription</keyword>
<evidence type="ECO:0000256" key="3">
    <source>
        <dbReference type="ARBA" id="ARBA00022833"/>
    </source>
</evidence>
<reference evidence="5" key="1">
    <citation type="journal article" date="2019" name="PeerJ">
        <title>Genes of the pig, Sus scrofa, reconstructed with EvidentialGene.</title>
        <authorList>
            <person name="Gilbert D.G."/>
        </authorList>
    </citation>
    <scope>NUCLEOTIDE SEQUENCE</scope>
</reference>
<protein>
    <submittedName>
        <fullName evidence="5">DNA-directed RNA polymerase I subunit RPA12</fullName>
    </submittedName>
</protein>
<evidence type="ECO:0000256" key="1">
    <source>
        <dbReference type="ARBA" id="ARBA00008925"/>
    </source>
</evidence>
<dbReference type="GO" id="GO:0046872">
    <property type="term" value="F:metal ion binding"/>
    <property type="evidence" value="ECO:0007669"/>
    <property type="project" value="UniProtKB-KW"/>
</dbReference>
<dbReference type="GO" id="GO:0000428">
    <property type="term" value="C:DNA-directed RNA polymerase complex"/>
    <property type="evidence" value="ECO:0007669"/>
    <property type="project" value="UniProtKB-KW"/>
</dbReference>
<dbReference type="EMBL" id="DQIR01309534">
    <property type="protein sequence ID" value="HDC65012.1"/>
    <property type="molecule type" value="Transcribed_RNA"/>
</dbReference>
<evidence type="ECO:0000256" key="2">
    <source>
        <dbReference type="ARBA" id="ARBA00022723"/>
    </source>
</evidence>
<name>A0A480S2X4_PIG</name>
<dbReference type="PROSITE" id="PS01030">
    <property type="entry name" value="RNA_POL_M_15KD"/>
    <property type="match status" value="1"/>
</dbReference>
<keyword evidence="3" id="KW-0862">Zinc</keyword>
<proteinExistence type="inferred from homology"/>
<dbReference type="AlphaFoldDB" id="A0A480S2X4"/>
<keyword evidence="5" id="KW-0240">DNA-directed RNA polymerase</keyword>
<organism evidence="5">
    <name type="scientific">Sus scrofa</name>
    <name type="common">Pig</name>
    <dbReference type="NCBI Taxonomy" id="9823"/>
    <lineage>
        <taxon>Eukaryota</taxon>
        <taxon>Metazoa</taxon>
        <taxon>Chordata</taxon>
        <taxon>Craniata</taxon>
        <taxon>Vertebrata</taxon>
        <taxon>Euteleostomi</taxon>
        <taxon>Mammalia</taxon>
        <taxon>Eutheria</taxon>
        <taxon>Laurasiatheria</taxon>
        <taxon>Artiodactyla</taxon>
        <taxon>Suina</taxon>
        <taxon>Suidae</taxon>
        <taxon>Sus</taxon>
    </lineage>
</organism>
<evidence type="ECO:0000256" key="4">
    <source>
        <dbReference type="ARBA" id="ARBA00023163"/>
    </source>
</evidence>
<evidence type="ECO:0000313" key="5">
    <source>
        <dbReference type="EMBL" id="HDB41607.1"/>
    </source>
</evidence>
<keyword evidence="2" id="KW-0479">Metal-binding</keyword>
<sequence>MDLARTSSSFQSDLDFCPDCGSVLPLPGTQDAVICTRCGFSINVRGEVLLRRGWGGGGPMGISRSIGLKTGTRKRRIRHLYFWSARNLMGRI</sequence>